<gene>
    <name evidence="2" type="ORF">BEE62_05200</name>
</gene>
<name>A0A1M2UW64_MARNT</name>
<keyword evidence="1" id="KW-0472">Membrane</keyword>
<sequence length="97" mass="10744">MKRTGLKSSMNRHQKVLCAILLPMVILSVPQIFGPKNFCPDPEVATIALYLSAFVAFLVSLWAGYLLHTGKITPDPQWHSFGLSKKCLTFIGCPLLL</sequence>
<comment type="caution">
    <text evidence="2">The sequence shown here is derived from an EMBL/GenBank/DDBJ whole genome shotgun (WGS) entry which is preliminary data.</text>
</comment>
<keyword evidence="1" id="KW-0812">Transmembrane</keyword>
<keyword evidence="1" id="KW-1133">Transmembrane helix</keyword>
<dbReference type="AlphaFoldDB" id="A0A1M2UW64"/>
<keyword evidence="3" id="KW-1185">Reference proteome</keyword>
<accession>A0A1M2UW64</accession>
<organism evidence="2 3">
    <name type="scientific">Marinobacter nauticus</name>
    <name type="common">Marinobacter hydrocarbonoclasticus</name>
    <name type="synonym">Marinobacter aquaeolei</name>
    <dbReference type="NCBI Taxonomy" id="2743"/>
    <lineage>
        <taxon>Bacteria</taxon>
        <taxon>Pseudomonadati</taxon>
        <taxon>Pseudomonadota</taxon>
        <taxon>Gammaproteobacteria</taxon>
        <taxon>Pseudomonadales</taxon>
        <taxon>Marinobacteraceae</taxon>
        <taxon>Marinobacter</taxon>
    </lineage>
</organism>
<evidence type="ECO:0000256" key="1">
    <source>
        <dbReference type="SAM" id="Phobius"/>
    </source>
</evidence>
<evidence type="ECO:0000313" key="3">
    <source>
        <dbReference type="Proteomes" id="UP000183986"/>
    </source>
</evidence>
<dbReference type="EMBL" id="MPKY01000001">
    <property type="protein sequence ID" value="OJS99530.1"/>
    <property type="molecule type" value="Genomic_DNA"/>
</dbReference>
<reference evidence="2" key="1">
    <citation type="submission" date="2016-11" db="EMBL/GenBank/DDBJ databases">
        <title>Draft Genome Sequence of Marinobacter hydrocarbonoclasticus strain STW2, a polyaromatic aromatic hydrocarbon degrading and denitrifying bacterium from rhizosphere of Seagrass Enhalus acodoides.</title>
        <authorList>
            <person name="Ling J."/>
            <person name="Dong J."/>
        </authorList>
    </citation>
    <scope>NUCLEOTIDE SEQUENCE [LARGE SCALE GENOMIC DNA]</scope>
    <source>
        <strain evidence="2">STW2</strain>
    </source>
</reference>
<proteinExistence type="predicted"/>
<dbReference type="RefSeq" id="WP_072676537.1">
    <property type="nucleotide sequence ID" value="NZ_MPKY01000001.1"/>
</dbReference>
<evidence type="ECO:0000313" key="2">
    <source>
        <dbReference type="EMBL" id="OJS99530.1"/>
    </source>
</evidence>
<dbReference type="Proteomes" id="UP000183986">
    <property type="component" value="Unassembled WGS sequence"/>
</dbReference>
<dbReference type="OrthoDB" id="6369749at2"/>
<feature type="transmembrane region" description="Helical" evidence="1">
    <location>
        <begin position="47"/>
        <end position="67"/>
    </location>
</feature>
<protein>
    <submittedName>
        <fullName evidence="2">Uncharacterized protein</fullName>
    </submittedName>
</protein>